<keyword evidence="1" id="KW-0521">NADP</keyword>
<dbReference type="GO" id="GO:0035336">
    <property type="term" value="P:long-chain fatty-acyl-CoA metabolic process"/>
    <property type="evidence" value="ECO:0007669"/>
    <property type="project" value="TreeGrafter"/>
</dbReference>
<dbReference type="PANTHER" id="PTHR11011:SF45">
    <property type="entry name" value="FATTY ACYL-COA REDUCTASE CG8306-RELATED"/>
    <property type="match status" value="1"/>
</dbReference>
<keyword evidence="1" id="KW-0444">Lipid biosynthesis</keyword>
<feature type="transmembrane region" description="Helical" evidence="1">
    <location>
        <begin position="249"/>
        <end position="267"/>
    </location>
</feature>
<dbReference type="Proteomes" id="UP000499080">
    <property type="component" value="Unassembled WGS sequence"/>
</dbReference>
<dbReference type="CDD" id="cd05236">
    <property type="entry name" value="FAR-N_SDR_e"/>
    <property type="match status" value="1"/>
</dbReference>
<dbReference type="GO" id="GO:0080019">
    <property type="term" value="F:alcohol-forming very long-chain fatty acyl-CoA reductase activity"/>
    <property type="evidence" value="ECO:0007669"/>
    <property type="project" value="InterPro"/>
</dbReference>
<dbReference type="InterPro" id="IPR026055">
    <property type="entry name" value="FAR"/>
</dbReference>
<dbReference type="Pfam" id="PF07993">
    <property type="entry name" value="NAD_binding_4"/>
    <property type="match status" value="1"/>
</dbReference>
<evidence type="ECO:0000313" key="4">
    <source>
        <dbReference type="Proteomes" id="UP000499080"/>
    </source>
</evidence>
<comment type="catalytic activity">
    <reaction evidence="1">
        <text>a long-chain fatty acyl-CoA + 2 NADPH + 2 H(+) = a long-chain primary fatty alcohol + 2 NADP(+) + CoA</text>
        <dbReference type="Rhea" id="RHEA:52716"/>
        <dbReference type="ChEBI" id="CHEBI:15378"/>
        <dbReference type="ChEBI" id="CHEBI:57287"/>
        <dbReference type="ChEBI" id="CHEBI:57783"/>
        <dbReference type="ChEBI" id="CHEBI:58349"/>
        <dbReference type="ChEBI" id="CHEBI:77396"/>
        <dbReference type="ChEBI" id="CHEBI:83139"/>
        <dbReference type="EC" id="1.2.1.84"/>
    </reaction>
</comment>
<dbReference type="GO" id="GO:0102965">
    <property type="term" value="F:alcohol-forming long-chain fatty acyl-CoA reductase activity"/>
    <property type="evidence" value="ECO:0007669"/>
    <property type="project" value="UniProtKB-EC"/>
</dbReference>
<name>A0A4Y2P0U5_ARAVE</name>
<feature type="domain" description="Thioester reductase (TE)" evidence="2">
    <location>
        <begin position="25"/>
        <end position="244"/>
    </location>
</feature>
<organism evidence="3 4">
    <name type="scientific">Araneus ventricosus</name>
    <name type="common">Orbweaver spider</name>
    <name type="synonym">Epeira ventricosa</name>
    <dbReference type="NCBI Taxonomy" id="182803"/>
    <lineage>
        <taxon>Eukaryota</taxon>
        <taxon>Metazoa</taxon>
        <taxon>Ecdysozoa</taxon>
        <taxon>Arthropoda</taxon>
        <taxon>Chelicerata</taxon>
        <taxon>Arachnida</taxon>
        <taxon>Araneae</taxon>
        <taxon>Araneomorphae</taxon>
        <taxon>Entelegynae</taxon>
        <taxon>Araneoidea</taxon>
        <taxon>Araneidae</taxon>
        <taxon>Araneus</taxon>
    </lineage>
</organism>
<dbReference type="EC" id="1.2.1.84" evidence="1"/>
<dbReference type="EMBL" id="BGPR01010229">
    <property type="protein sequence ID" value="GBN44984.1"/>
    <property type="molecule type" value="Genomic_DNA"/>
</dbReference>
<evidence type="ECO:0000256" key="1">
    <source>
        <dbReference type="RuleBase" id="RU363097"/>
    </source>
</evidence>
<keyword evidence="1" id="KW-0560">Oxidoreductase</keyword>
<evidence type="ECO:0000259" key="2">
    <source>
        <dbReference type="Pfam" id="PF07993"/>
    </source>
</evidence>
<dbReference type="OrthoDB" id="6422683at2759"/>
<comment type="caution">
    <text evidence="3">The sequence shown here is derived from an EMBL/GenBank/DDBJ whole genome shotgun (WGS) entry which is preliminary data.</text>
</comment>
<dbReference type="InterPro" id="IPR013120">
    <property type="entry name" value="FAR_NAD-bd"/>
</dbReference>
<dbReference type="Gene3D" id="3.40.50.720">
    <property type="entry name" value="NAD(P)-binding Rossmann-like Domain"/>
    <property type="match status" value="1"/>
</dbReference>
<evidence type="ECO:0000313" key="3">
    <source>
        <dbReference type="EMBL" id="GBN44984.1"/>
    </source>
</evidence>
<sequence>MPEVRDRTNVDTSVAKFYDGKSIFITGAAGFVGVVLLEILLRCCSGINSIYILLREKKGVCPKDRKEELFKRPLFKKLRAEDPGVFSKVHVIAGDVSLPEMGMCDEDLSKIVEHVSVVFHCAASISFTKTLKYLLSHNAGGVDNVIELCKRLKRCEVLVYTSTAYCNCNRNLKIEERVYRLPYTAERFMDAIKKGDEDLLNQLVSECKPDWPNSYTFSKCLAENLIIEKASGIPTAIIRPSLIAHIWKGVLPVSNVCLYIFRFLLFYF</sequence>
<dbReference type="AlphaFoldDB" id="A0A4Y2P0U5"/>
<dbReference type="GO" id="GO:0005777">
    <property type="term" value="C:peroxisome"/>
    <property type="evidence" value="ECO:0007669"/>
    <property type="project" value="TreeGrafter"/>
</dbReference>
<gene>
    <name evidence="3" type="primary">CG5065_1</name>
    <name evidence="3" type="ORF">AVEN_243170_1</name>
</gene>
<accession>A0A4Y2P0U5</accession>
<feature type="transmembrane region" description="Helical" evidence="1">
    <location>
        <begin position="23"/>
        <end position="41"/>
    </location>
</feature>
<reference evidence="3 4" key="1">
    <citation type="journal article" date="2019" name="Sci. Rep.">
        <title>Orb-weaving spider Araneus ventricosus genome elucidates the spidroin gene catalogue.</title>
        <authorList>
            <person name="Kono N."/>
            <person name="Nakamura H."/>
            <person name="Ohtoshi R."/>
            <person name="Moran D.A.P."/>
            <person name="Shinohara A."/>
            <person name="Yoshida Y."/>
            <person name="Fujiwara M."/>
            <person name="Mori M."/>
            <person name="Tomita M."/>
            <person name="Arakawa K."/>
        </authorList>
    </citation>
    <scope>NUCLEOTIDE SEQUENCE [LARGE SCALE GENOMIC DNA]</scope>
</reference>
<keyword evidence="1" id="KW-0472">Membrane</keyword>
<comment type="function">
    <text evidence="1">Catalyzes the reduction of fatty acyl-CoA to fatty alcohols.</text>
</comment>
<keyword evidence="1" id="KW-0443">Lipid metabolism</keyword>
<proteinExistence type="inferred from homology"/>
<keyword evidence="1" id="KW-0812">Transmembrane</keyword>
<keyword evidence="4" id="KW-1185">Reference proteome</keyword>
<dbReference type="SUPFAM" id="SSF51735">
    <property type="entry name" value="NAD(P)-binding Rossmann-fold domains"/>
    <property type="match status" value="1"/>
</dbReference>
<dbReference type="InterPro" id="IPR036291">
    <property type="entry name" value="NAD(P)-bd_dom_sf"/>
</dbReference>
<protein>
    <recommendedName>
        <fullName evidence="1">Fatty acyl-CoA reductase</fullName>
        <ecNumber evidence="1">1.2.1.84</ecNumber>
    </recommendedName>
</protein>
<comment type="similarity">
    <text evidence="1">Belongs to the fatty acyl-CoA reductase family.</text>
</comment>
<keyword evidence="1" id="KW-1133">Transmembrane helix</keyword>
<dbReference type="PANTHER" id="PTHR11011">
    <property type="entry name" value="MALE STERILITY PROTEIN 2-RELATED"/>
    <property type="match status" value="1"/>
</dbReference>